<dbReference type="PANTHER" id="PTHR10250">
    <property type="entry name" value="MICROSOMAL GLUTATHIONE S-TRANSFERASE"/>
    <property type="match status" value="1"/>
</dbReference>
<keyword evidence="4 5" id="KW-0472">Membrane</keyword>
<dbReference type="Pfam" id="PF01124">
    <property type="entry name" value="MAPEG"/>
    <property type="match status" value="1"/>
</dbReference>
<dbReference type="PANTHER" id="PTHR10250:SF26">
    <property type="entry name" value="GLUTATHIONE S-TRANSFERASE 3, MITOCHONDRIAL"/>
    <property type="match status" value="1"/>
</dbReference>
<dbReference type="InterPro" id="IPR050997">
    <property type="entry name" value="MAPEG"/>
</dbReference>
<evidence type="ECO:0000256" key="1">
    <source>
        <dbReference type="ARBA" id="ARBA00004141"/>
    </source>
</evidence>
<dbReference type="InterPro" id="IPR001129">
    <property type="entry name" value="Membr-assoc_MAPEG"/>
</dbReference>
<dbReference type="Proteomes" id="UP000815325">
    <property type="component" value="Unassembled WGS sequence"/>
</dbReference>
<gene>
    <name evidence="6" type="ORF">DUNSADRAFT_18794</name>
</gene>
<name>A0ABQ7FZH6_DUNSA</name>
<feature type="transmembrane region" description="Helical" evidence="5">
    <location>
        <begin position="12"/>
        <end position="29"/>
    </location>
</feature>
<keyword evidence="2 5" id="KW-0812">Transmembrane</keyword>
<keyword evidence="7" id="KW-1185">Reference proteome</keyword>
<dbReference type="InterPro" id="IPR023352">
    <property type="entry name" value="MAPEG-like_dom_sf"/>
</dbReference>
<dbReference type="SUPFAM" id="SSF161084">
    <property type="entry name" value="MAPEG domain-like"/>
    <property type="match status" value="1"/>
</dbReference>
<dbReference type="EMBL" id="MU070433">
    <property type="protein sequence ID" value="KAF5827753.1"/>
    <property type="molecule type" value="Genomic_DNA"/>
</dbReference>
<reference evidence="6" key="1">
    <citation type="submission" date="2017-08" db="EMBL/GenBank/DDBJ databases">
        <authorList>
            <person name="Polle J.E."/>
            <person name="Barry K."/>
            <person name="Cushman J."/>
            <person name="Schmutz J."/>
            <person name="Tran D."/>
            <person name="Hathwaick L.T."/>
            <person name="Yim W.C."/>
            <person name="Jenkins J."/>
            <person name="Mckie-Krisberg Z.M."/>
            <person name="Prochnik S."/>
            <person name="Lindquist E."/>
            <person name="Dockter R.B."/>
            <person name="Adam C."/>
            <person name="Molina H."/>
            <person name="Bunkerborg J."/>
            <person name="Jin E."/>
            <person name="Buchheim M."/>
            <person name="Magnuson J."/>
        </authorList>
    </citation>
    <scope>NUCLEOTIDE SEQUENCE</scope>
    <source>
        <strain evidence="6">CCAP 19/18</strain>
    </source>
</reference>
<evidence type="ECO:0000313" key="6">
    <source>
        <dbReference type="EMBL" id="KAF5827753.1"/>
    </source>
</evidence>
<dbReference type="Gene3D" id="1.20.120.550">
    <property type="entry name" value="Membrane associated eicosanoid/glutathione metabolism-like domain"/>
    <property type="match status" value="1"/>
</dbReference>
<comment type="caution">
    <text evidence="6">The sequence shown here is derived from an EMBL/GenBank/DDBJ whole genome shotgun (WGS) entry which is preliminary data.</text>
</comment>
<evidence type="ECO:0000256" key="3">
    <source>
        <dbReference type="ARBA" id="ARBA00022989"/>
    </source>
</evidence>
<keyword evidence="3 5" id="KW-1133">Transmembrane helix</keyword>
<proteinExistence type="predicted"/>
<feature type="transmembrane region" description="Helical" evidence="5">
    <location>
        <begin position="123"/>
        <end position="144"/>
    </location>
</feature>
<accession>A0ABQ7FZH6</accession>
<sequence length="147" mass="16087">MAIEMLPEHGYVLAVYVASMFVHNAYMPIQVGQARKKFGVKYPAMYATEAETKDEKARNTFNCVQRAHQNCLENLPTFLSLLGAAGIKYPVVAASAGAVYLLGKVLYFRGYSTGEPSKRMQGWPAYFGLLTLAGCTGTLAYSLIMGK</sequence>
<protein>
    <submittedName>
        <fullName evidence="6">Glutathione S-transferase</fullName>
    </submittedName>
</protein>
<evidence type="ECO:0000313" key="7">
    <source>
        <dbReference type="Proteomes" id="UP000815325"/>
    </source>
</evidence>
<evidence type="ECO:0000256" key="2">
    <source>
        <dbReference type="ARBA" id="ARBA00022692"/>
    </source>
</evidence>
<organism evidence="6 7">
    <name type="scientific">Dunaliella salina</name>
    <name type="common">Green alga</name>
    <name type="synonym">Protococcus salinus</name>
    <dbReference type="NCBI Taxonomy" id="3046"/>
    <lineage>
        <taxon>Eukaryota</taxon>
        <taxon>Viridiplantae</taxon>
        <taxon>Chlorophyta</taxon>
        <taxon>core chlorophytes</taxon>
        <taxon>Chlorophyceae</taxon>
        <taxon>CS clade</taxon>
        <taxon>Chlamydomonadales</taxon>
        <taxon>Dunaliellaceae</taxon>
        <taxon>Dunaliella</taxon>
    </lineage>
</organism>
<comment type="subcellular location">
    <subcellularLocation>
        <location evidence="1">Membrane</location>
        <topology evidence="1">Multi-pass membrane protein</topology>
    </subcellularLocation>
</comment>
<evidence type="ECO:0000256" key="4">
    <source>
        <dbReference type="ARBA" id="ARBA00023136"/>
    </source>
</evidence>
<feature type="transmembrane region" description="Helical" evidence="5">
    <location>
        <begin position="78"/>
        <end position="103"/>
    </location>
</feature>
<evidence type="ECO:0000256" key="5">
    <source>
        <dbReference type="SAM" id="Phobius"/>
    </source>
</evidence>